<reference evidence="4" key="1">
    <citation type="journal article" date="2014" name="Int. J. Syst. Evol. Microbiol.">
        <title>Complete genome sequence of Corynebacterium casei LMG S-19264T (=DSM 44701T), isolated from a smear-ripened cheese.</title>
        <authorList>
            <consortium name="US DOE Joint Genome Institute (JGI-PGF)"/>
            <person name="Walter F."/>
            <person name="Albersmeier A."/>
            <person name="Kalinowski J."/>
            <person name="Ruckert C."/>
        </authorList>
    </citation>
    <scope>NUCLEOTIDE SEQUENCE</scope>
    <source>
        <strain evidence="4">JCM 4125</strain>
    </source>
</reference>
<sequence>MTGDGAGRIITFYSYKGGAGRTMALANTAWILASSGRSVLAVDWDLDAPGLGRFLHPFLSESQLRSTPPGVLQLVTQSTQFMLQALNTAEQTCQTELDSELLPAADAWTSDGIALDTCLVHIDWEFPAGGRLSYLPAGTSSQGYLSAFSQFDWKAFLDGPLATRFLEGLKREFVEKFDYVLIDSCTGLNDISDICTVILPHALVTCFTPSSQSIEGAAGAAERVDRIHSNRGIRILPVPMRVENAEADRLDAARGQIQYRFDRIVRKHITDRAPEDYWGNVEIPYRPIYSYEETLAPFREQPGDPKSLLAAYERLTEVITDGQVDSMPRIDETLRRKTLDRYTRHRPPHISDVYVSFVAQDRSWANWAKAVLAQAGFKVHLAPEGTTEGVRQRDETERGIESASHTLVILSETYLRSSRFRTTWEAVYAEGDRRAHQLVLIQIDRNVSRDAPFTEQLADMTRYDTGEAACQALLACFGRTPESLTRDQFIDSERKLPRYPGAEPPVFAVPLRGSSFTGRTQLLERIREILRKENSRALVLKGMGGVGKTLLAQEFAYRYKSDYDVIWHIQAEQKILAVEQYAAMAEALRLPMRPTPTDTARAVYEALNQVVPHASWLLILDNVTEAEDLPEFMMDARGGHILVTSQRAEGWGPFVDTVDVPVFERDESTAHLRSRLPDCGWTEADRIAEALGDLPIAIEHAAAYIDQTGVDVRSYIQQLQPQATGAPDDTTVDEVAKSITGTREFALGQLREKFPPAVKLLQICSYYGSEPISLDLLAGSEVSRALGGVGTVSRACEELSKFSLITVDRKARGVRVHRMTQIAMREEMTDAEREAAQKVVHRSLIAARPSGGDPENPDTWEKYRIIWPHLGTPWAETAPDEGIRELFVDRVRQLRCGGELSQALDYGLRRVAAWSAEGSAEERWTLHMRFQIANILRAQGRYEESLALDQEVLERQLAVLDDVDDQHVLMTTGSIAADLRGLGRLTEALRYGEETYRRYELIYGQDHARTLIAAINLADTLRLFGDCYKARELDRKTLDLLEALLRHDHPLTILCAVNLGRDLCDCGDYEESVTLLRRVYECSLRNPGLTQGSAPVLNTAKTLAGSLRKAGRPVEAEELVRHVLRSTPEGEGESCSEELLLEMSLAGDMAAQGRAAEALSLIRRVLGDLRDSLGERHPHAVACSVNYAVLQLDDVGSVSPVAAHEAWEALCRARTMFRELRGEHHPYVLICRANLAVAEAALAQWEEARKSSHDAYVLLKEVLGPTHPSTLTCAGNFAVVLSHLGRADEARTKHHETLASLRKRIGGEHPRVRALQEWKLSCLDLEPHPI</sequence>
<dbReference type="Pfam" id="PF13424">
    <property type="entry name" value="TPR_12"/>
    <property type="match status" value="2"/>
</dbReference>
<dbReference type="InterPro" id="IPR011990">
    <property type="entry name" value="TPR-like_helical_dom_sf"/>
</dbReference>
<dbReference type="InterPro" id="IPR027417">
    <property type="entry name" value="P-loop_NTPase"/>
</dbReference>
<dbReference type="SUPFAM" id="SSF52200">
    <property type="entry name" value="Toll/Interleukin receptor TIR domain"/>
    <property type="match status" value="1"/>
</dbReference>
<evidence type="ECO:0000259" key="3">
    <source>
        <dbReference type="Pfam" id="PF25000"/>
    </source>
</evidence>
<evidence type="ECO:0000259" key="2">
    <source>
        <dbReference type="Pfam" id="PF13676"/>
    </source>
</evidence>
<gene>
    <name evidence="4" type="ORF">GCM10010226_86400</name>
</gene>
<dbReference type="Proteomes" id="UP000646776">
    <property type="component" value="Unassembled WGS sequence"/>
</dbReference>
<evidence type="ECO:0000313" key="5">
    <source>
        <dbReference type="Proteomes" id="UP000646776"/>
    </source>
</evidence>
<proteinExistence type="predicted"/>
<dbReference type="InterPro" id="IPR053137">
    <property type="entry name" value="NLR-like"/>
</dbReference>
<feature type="domain" description="TIR" evidence="2">
    <location>
        <begin position="353"/>
        <end position="468"/>
    </location>
</feature>
<dbReference type="InterPro" id="IPR035897">
    <property type="entry name" value="Toll_tir_struct_dom_sf"/>
</dbReference>
<feature type="domain" description="DUF7779" evidence="3">
    <location>
        <begin position="755"/>
        <end position="832"/>
    </location>
</feature>
<dbReference type="PANTHER" id="PTHR46082">
    <property type="entry name" value="ATP/GTP-BINDING PROTEIN-RELATED"/>
    <property type="match status" value="1"/>
</dbReference>
<organism evidence="4 5">
    <name type="scientific">Streptomyces phaeofaciens</name>
    <dbReference type="NCBI Taxonomy" id="68254"/>
    <lineage>
        <taxon>Bacteria</taxon>
        <taxon>Bacillati</taxon>
        <taxon>Actinomycetota</taxon>
        <taxon>Actinomycetes</taxon>
        <taxon>Kitasatosporales</taxon>
        <taxon>Streptomycetaceae</taxon>
        <taxon>Streptomyces</taxon>
    </lineage>
</organism>
<dbReference type="Pfam" id="PF13374">
    <property type="entry name" value="TPR_10"/>
    <property type="match status" value="2"/>
</dbReference>
<dbReference type="EMBL" id="BMSA01000048">
    <property type="protein sequence ID" value="GGT95443.1"/>
    <property type="molecule type" value="Genomic_DNA"/>
</dbReference>
<evidence type="ECO:0008006" key="6">
    <source>
        <dbReference type="Google" id="ProtNLM"/>
    </source>
</evidence>
<dbReference type="RefSeq" id="WP_189718088.1">
    <property type="nucleotide sequence ID" value="NZ_BMSA01000048.1"/>
</dbReference>
<evidence type="ECO:0000313" key="4">
    <source>
        <dbReference type="EMBL" id="GGT95443.1"/>
    </source>
</evidence>
<dbReference type="Pfam" id="PF00931">
    <property type="entry name" value="NB-ARC"/>
    <property type="match status" value="1"/>
</dbReference>
<comment type="caution">
    <text evidence="4">The sequence shown here is derived from an EMBL/GenBank/DDBJ whole genome shotgun (WGS) entry which is preliminary data.</text>
</comment>
<name>A0A918HQP3_9ACTN</name>
<dbReference type="InterPro" id="IPR000157">
    <property type="entry name" value="TIR_dom"/>
</dbReference>
<dbReference type="GO" id="GO:0043531">
    <property type="term" value="F:ADP binding"/>
    <property type="evidence" value="ECO:0007669"/>
    <property type="project" value="InterPro"/>
</dbReference>
<dbReference type="Gene3D" id="1.25.40.10">
    <property type="entry name" value="Tetratricopeptide repeat domain"/>
    <property type="match status" value="2"/>
</dbReference>
<reference evidence="4" key="2">
    <citation type="submission" date="2020-09" db="EMBL/GenBank/DDBJ databases">
        <authorList>
            <person name="Sun Q."/>
            <person name="Ohkuma M."/>
        </authorList>
    </citation>
    <scope>NUCLEOTIDE SEQUENCE</scope>
    <source>
        <strain evidence="4">JCM 4125</strain>
    </source>
</reference>
<dbReference type="InterPro" id="IPR002182">
    <property type="entry name" value="NB-ARC"/>
</dbReference>
<protein>
    <recommendedName>
        <fullName evidence="6">ATP/GTP-binding protein</fullName>
    </recommendedName>
</protein>
<feature type="domain" description="NB-ARC" evidence="1">
    <location>
        <begin position="520"/>
        <end position="646"/>
    </location>
</feature>
<dbReference type="Gene3D" id="3.40.50.10140">
    <property type="entry name" value="Toll/interleukin-1 receptor homology (TIR) domain"/>
    <property type="match status" value="1"/>
</dbReference>
<dbReference type="PANTHER" id="PTHR46082:SF6">
    <property type="entry name" value="AAA+ ATPASE DOMAIN-CONTAINING PROTEIN-RELATED"/>
    <property type="match status" value="1"/>
</dbReference>
<dbReference type="NCBIfam" id="NF040586">
    <property type="entry name" value="FxSxx_TPR"/>
    <property type="match status" value="1"/>
</dbReference>
<dbReference type="SUPFAM" id="SSF48452">
    <property type="entry name" value="TPR-like"/>
    <property type="match status" value="3"/>
</dbReference>
<dbReference type="InterPro" id="IPR056681">
    <property type="entry name" value="DUF7779"/>
</dbReference>
<dbReference type="GO" id="GO:0007165">
    <property type="term" value="P:signal transduction"/>
    <property type="evidence" value="ECO:0007669"/>
    <property type="project" value="InterPro"/>
</dbReference>
<dbReference type="SUPFAM" id="SSF52540">
    <property type="entry name" value="P-loop containing nucleoside triphosphate hydrolases"/>
    <property type="match status" value="2"/>
</dbReference>
<dbReference type="Pfam" id="PF25000">
    <property type="entry name" value="DUF7779"/>
    <property type="match status" value="1"/>
</dbReference>
<dbReference type="Pfam" id="PF13676">
    <property type="entry name" value="TIR_2"/>
    <property type="match status" value="1"/>
</dbReference>
<accession>A0A918HQP3</accession>
<evidence type="ECO:0000259" key="1">
    <source>
        <dbReference type="Pfam" id="PF00931"/>
    </source>
</evidence>
<dbReference type="Gene3D" id="3.40.50.300">
    <property type="entry name" value="P-loop containing nucleotide triphosphate hydrolases"/>
    <property type="match status" value="2"/>
</dbReference>
<dbReference type="NCBIfam" id="NF047398">
    <property type="entry name" value="AAA_KGGVGR"/>
    <property type="match status" value="1"/>
</dbReference>
<keyword evidence="5" id="KW-1185">Reference proteome</keyword>